<dbReference type="AlphaFoldDB" id="A0A7G9SB80"/>
<evidence type="ECO:0000256" key="1">
    <source>
        <dbReference type="ARBA" id="ARBA00001947"/>
    </source>
</evidence>
<accession>A0A7G9SB80</accession>
<protein>
    <submittedName>
        <fullName evidence="5">DUF1704 domain-containing protein</fullName>
    </submittedName>
</protein>
<evidence type="ECO:0000256" key="2">
    <source>
        <dbReference type="ARBA" id="ARBA00022670"/>
    </source>
</evidence>
<keyword evidence="6" id="KW-1185">Reference proteome</keyword>
<sequence length="603" mass="65824">MANDGPRRRKVGETGRMHLDRRLPFLVVHRRAAGEPLAHSLARRVALNSPAYIVWDEGPDDARALALLDRLAVELGEPNQPLLVLAIEDLQQSPESEESAELTPFVAVVSSGETGHDAHATKALVEALESVAIDLRSPRVVKQTLPPEHWLRGALSDEAAVTVPLLVSLPRIHLREDGGVYPQVAHELAVACGDALLRAACAYIESTVGNPPAHYRSLGRRAYLKAALRADEKLARIAGSFDFLLSVSPINATAALEKFVADGEEVAPDFRYRPLTIDPDTVKRRLYNLDFSRLEDPLLERLFAAKRHEIDAQLTMLATRNTPAFRPASLFLYGAVPKTLLDDARHVLAMARGRRVGGEMVGAPVIAAAARDLIGHYNRPDAPFDAAVEIRDDVSGLMVTGNKLLVGTETSMLASRLDALLSHEVSTHLLTYINGNAQGLSIFRTGLAKYEGIQEGLGVFAEWAVGGLTSTRIRLLAARVVAVDAMQHGAEFMDTYRLLRRDHGYSIAGAFGLATRVHRSGGLAKDAIYLEGFRAVIDHVAAGHTLTPFWLGKIARTDLPAIEELLQRGLVHAPRFLPAYLDRPDVQQRIRQIKAGVGLDRLL</sequence>
<dbReference type="SMART" id="SM01154">
    <property type="entry name" value="DUF1704"/>
    <property type="match status" value="1"/>
</dbReference>
<dbReference type="EMBL" id="CP060717">
    <property type="protein sequence ID" value="QNN65105.1"/>
    <property type="molecule type" value="Genomic_DNA"/>
</dbReference>
<dbReference type="PANTHER" id="PTHR31817">
    <property type="match status" value="1"/>
</dbReference>
<evidence type="ECO:0000313" key="6">
    <source>
        <dbReference type="Proteomes" id="UP000515955"/>
    </source>
</evidence>
<dbReference type="RefSeq" id="WP_187542102.1">
    <property type="nucleotide sequence ID" value="NZ_CP060717.1"/>
</dbReference>
<dbReference type="PANTHER" id="PTHR31817:SF0">
    <property type="entry name" value="CHROMOSOME UNDETERMINED SCAFFOLD_67, WHOLE GENOME SHOTGUN SEQUENCE"/>
    <property type="match status" value="1"/>
</dbReference>
<proteinExistence type="predicted"/>
<reference evidence="5 6" key="1">
    <citation type="submission" date="2020-08" db="EMBL/GenBank/DDBJ databases">
        <title>Genome sequence of Sphingomonas rhizophila KACC 19189T.</title>
        <authorList>
            <person name="Hyun D.-W."/>
            <person name="Bae J.-W."/>
        </authorList>
    </citation>
    <scope>NUCLEOTIDE SEQUENCE [LARGE SCALE GENOMIC DNA]</scope>
    <source>
        <strain evidence="5 6">KACC 19189</strain>
    </source>
</reference>
<dbReference type="GO" id="GO:0080164">
    <property type="term" value="P:regulation of nitric oxide metabolic process"/>
    <property type="evidence" value="ECO:0007669"/>
    <property type="project" value="TreeGrafter"/>
</dbReference>
<keyword evidence="2" id="KW-0645">Protease</keyword>
<gene>
    <name evidence="5" type="ORF">H9L12_00075</name>
</gene>
<evidence type="ECO:0000313" key="5">
    <source>
        <dbReference type="EMBL" id="QNN65105.1"/>
    </source>
</evidence>
<name>A0A7G9SB80_9SPHN</name>
<dbReference type="KEGG" id="srhi:H9L12_00075"/>
<dbReference type="GO" id="GO:0006508">
    <property type="term" value="P:proteolysis"/>
    <property type="evidence" value="ECO:0007669"/>
    <property type="project" value="UniProtKB-KW"/>
</dbReference>
<evidence type="ECO:0000256" key="3">
    <source>
        <dbReference type="ARBA" id="ARBA00022801"/>
    </source>
</evidence>
<dbReference type="Pfam" id="PF08014">
    <property type="entry name" value="MATCAP"/>
    <property type="match status" value="1"/>
</dbReference>
<comment type="cofactor">
    <cofactor evidence="1">
        <name>Zn(2+)</name>
        <dbReference type="ChEBI" id="CHEBI:29105"/>
    </cofactor>
</comment>
<evidence type="ECO:0000256" key="4">
    <source>
        <dbReference type="ARBA" id="ARBA00023049"/>
    </source>
</evidence>
<keyword evidence="3" id="KW-0378">Hydrolase</keyword>
<dbReference type="InterPro" id="IPR012548">
    <property type="entry name" value="MATCAP"/>
</dbReference>
<dbReference type="Proteomes" id="UP000515955">
    <property type="component" value="Chromosome"/>
</dbReference>
<dbReference type="GO" id="GO:0008237">
    <property type="term" value="F:metallopeptidase activity"/>
    <property type="evidence" value="ECO:0007669"/>
    <property type="project" value="UniProtKB-KW"/>
</dbReference>
<keyword evidence="4" id="KW-0482">Metalloprotease</keyword>
<organism evidence="5 6">
    <name type="scientific">Sphingomonas rhizophila</name>
    <dbReference type="NCBI Taxonomy" id="2071607"/>
    <lineage>
        <taxon>Bacteria</taxon>
        <taxon>Pseudomonadati</taxon>
        <taxon>Pseudomonadota</taxon>
        <taxon>Alphaproteobacteria</taxon>
        <taxon>Sphingomonadales</taxon>
        <taxon>Sphingomonadaceae</taxon>
        <taxon>Sphingomonas</taxon>
    </lineage>
</organism>